<keyword evidence="1" id="KW-0812">Transmembrane</keyword>
<protein>
    <recommendedName>
        <fullName evidence="4">NADH dehydrogenase subunit 6</fullName>
    </recommendedName>
</protein>
<evidence type="ECO:0000256" key="1">
    <source>
        <dbReference type="SAM" id="Phobius"/>
    </source>
</evidence>
<keyword evidence="3" id="KW-1185">Reference proteome</keyword>
<keyword evidence="1" id="KW-0472">Membrane</keyword>
<keyword evidence="1" id="KW-1133">Transmembrane helix</keyword>
<organism evidence="2 3">
    <name type="scientific">Tenggerimyces flavus</name>
    <dbReference type="NCBI Taxonomy" id="1708749"/>
    <lineage>
        <taxon>Bacteria</taxon>
        <taxon>Bacillati</taxon>
        <taxon>Actinomycetota</taxon>
        <taxon>Actinomycetes</taxon>
        <taxon>Propionibacteriales</taxon>
        <taxon>Nocardioidaceae</taxon>
        <taxon>Tenggerimyces</taxon>
    </lineage>
</organism>
<name>A0ABV7Y6X3_9ACTN</name>
<dbReference type="Proteomes" id="UP001595699">
    <property type="component" value="Unassembled WGS sequence"/>
</dbReference>
<evidence type="ECO:0000313" key="3">
    <source>
        <dbReference type="Proteomes" id="UP001595699"/>
    </source>
</evidence>
<comment type="caution">
    <text evidence="2">The sequence shown here is derived from an EMBL/GenBank/DDBJ whole genome shotgun (WGS) entry which is preliminary data.</text>
</comment>
<reference evidence="3" key="1">
    <citation type="journal article" date="2019" name="Int. J. Syst. Evol. Microbiol.">
        <title>The Global Catalogue of Microorganisms (GCM) 10K type strain sequencing project: providing services to taxonomists for standard genome sequencing and annotation.</title>
        <authorList>
            <consortium name="The Broad Institute Genomics Platform"/>
            <consortium name="The Broad Institute Genome Sequencing Center for Infectious Disease"/>
            <person name="Wu L."/>
            <person name="Ma J."/>
        </authorList>
    </citation>
    <scope>NUCLEOTIDE SEQUENCE [LARGE SCALE GENOMIC DNA]</scope>
    <source>
        <strain evidence="3">CGMCC 4.7241</strain>
    </source>
</reference>
<proteinExistence type="predicted"/>
<evidence type="ECO:0008006" key="4">
    <source>
        <dbReference type="Google" id="ProtNLM"/>
    </source>
</evidence>
<gene>
    <name evidence="2" type="ORF">ACFOUW_03520</name>
</gene>
<dbReference type="RefSeq" id="WP_205120272.1">
    <property type="nucleotide sequence ID" value="NZ_JAFBCM010000001.1"/>
</dbReference>
<accession>A0ABV7Y6X3</accession>
<feature type="transmembrane region" description="Helical" evidence="1">
    <location>
        <begin position="25"/>
        <end position="44"/>
    </location>
</feature>
<dbReference type="EMBL" id="JBHRZH010000004">
    <property type="protein sequence ID" value="MFC3759893.1"/>
    <property type="molecule type" value="Genomic_DNA"/>
</dbReference>
<sequence>MQYVWFALAGLSAGGIIAMRQQKRPWWVLVVFALLAVAFVWFGLRESS</sequence>
<evidence type="ECO:0000313" key="2">
    <source>
        <dbReference type="EMBL" id="MFC3759893.1"/>
    </source>
</evidence>